<keyword evidence="1" id="KW-0472">Membrane</keyword>
<sequence>MTQTDPNAEQKSVYGVEELQVVGEQLLAKVKELVHEGNVRRIIIKQDGRSLIEFPLTLGVASIAIAPVWAAVGVLGALLGQCSIEVVRTDSPINEAATDVANAASDLGHSVDEIKLDGGATL</sequence>
<keyword evidence="4" id="KW-1185">Reference proteome</keyword>
<gene>
    <name evidence="3" type="ORF">KDA_38680</name>
</gene>
<comment type="caution">
    <text evidence="3">The sequence shown here is derived from an EMBL/GenBank/DDBJ whole genome shotgun (WGS) entry which is preliminary data.</text>
</comment>
<evidence type="ECO:0000256" key="1">
    <source>
        <dbReference type="SAM" id="Phobius"/>
    </source>
</evidence>
<dbReference type="Pfam" id="PF14242">
    <property type="entry name" value="DUF4342"/>
    <property type="match status" value="1"/>
</dbReference>
<accession>A0A402BAK6</accession>
<dbReference type="RefSeq" id="WP_126628606.1">
    <property type="nucleotide sequence ID" value="NZ_BIFT01000001.1"/>
</dbReference>
<feature type="transmembrane region" description="Helical" evidence="1">
    <location>
        <begin position="54"/>
        <end position="79"/>
    </location>
</feature>
<protein>
    <recommendedName>
        <fullName evidence="2">DUF4342 domain-containing protein</fullName>
    </recommendedName>
</protein>
<reference evidence="4" key="1">
    <citation type="submission" date="2018-12" db="EMBL/GenBank/DDBJ databases">
        <title>Tengunoibacter tsumagoiensis gen. nov., sp. nov., Dictyobacter kobayashii sp. nov., D. alpinus sp. nov., and D. joshuensis sp. nov. and description of Dictyobacteraceae fam. nov. within the order Ktedonobacterales isolated from Tengu-no-mugimeshi.</title>
        <authorList>
            <person name="Wang C.M."/>
            <person name="Zheng Y."/>
            <person name="Sakai Y."/>
            <person name="Toyoda A."/>
            <person name="Minakuchi Y."/>
            <person name="Abe K."/>
            <person name="Yokota A."/>
            <person name="Yabe S."/>
        </authorList>
    </citation>
    <scope>NUCLEOTIDE SEQUENCE [LARGE SCALE GENOMIC DNA]</scope>
    <source>
        <strain evidence="4">Uno16</strain>
    </source>
</reference>
<keyword evidence="1" id="KW-0812">Transmembrane</keyword>
<evidence type="ECO:0000259" key="2">
    <source>
        <dbReference type="Pfam" id="PF14242"/>
    </source>
</evidence>
<dbReference type="OrthoDB" id="129626at2"/>
<feature type="domain" description="DUF4342" evidence="2">
    <location>
        <begin position="16"/>
        <end position="88"/>
    </location>
</feature>
<evidence type="ECO:0000313" key="4">
    <source>
        <dbReference type="Proteomes" id="UP000287171"/>
    </source>
</evidence>
<dbReference type="AlphaFoldDB" id="A0A402BAK6"/>
<dbReference type="Proteomes" id="UP000287171">
    <property type="component" value="Unassembled WGS sequence"/>
</dbReference>
<evidence type="ECO:0000313" key="3">
    <source>
        <dbReference type="EMBL" id="GCE28384.1"/>
    </source>
</evidence>
<organism evidence="3 4">
    <name type="scientific">Dictyobacter alpinus</name>
    <dbReference type="NCBI Taxonomy" id="2014873"/>
    <lineage>
        <taxon>Bacteria</taxon>
        <taxon>Bacillati</taxon>
        <taxon>Chloroflexota</taxon>
        <taxon>Ktedonobacteria</taxon>
        <taxon>Ktedonobacterales</taxon>
        <taxon>Dictyobacteraceae</taxon>
        <taxon>Dictyobacter</taxon>
    </lineage>
</organism>
<dbReference type="InterPro" id="IPR025642">
    <property type="entry name" value="DUF4342"/>
</dbReference>
<keyword evidence="1" id="KW-1133">Transmembrane helix</keyword>
<name>A0A402BAK6_9CHLR</name>
<dbReference type="EMBL" id="BIFT01000001">
    <property type="protein sequence ID" value="GCE28384.1"/>
    <property type="molecule type" value="Genomic_DNA"/>
</dbReference>
<proteinExistence type="predicted"/>